<dbReference type="EMBL" id="QOVW01000061">
    <property type="protein sequence ID" value="RDB36427.1"/>
    <property type="molecule type" value="Genomic_DNA"/>
</dbReference>
<dbReference type="PANTHER" id="PTHR38834">
    <property type="entry name" value="PERIPLASMIC SUBSTRATE BINDING PROTEIN FAMILY 3"/>
    <property type="match status" value="1"/>
</dbReference>
<dbReference type="PANTHER" id="PTHR38834:SF3">
    <property type="entry name" value="SOLUTE-BINDING PROTEIN FAMILY 3_N-TERMINAL DOMAIN-CONTAINING PROTEIN"/>
    <property type="match status" value="1"/>
</dbReference>
<reference evidence="2" key="1">
    <citation type="submission" date="2018-04" db="EMBL/GenBank/DDBJ databases">
        <title>Draft genome sequence of the Candidatus Spirobacillus cienkowskii, a pathogen of freshwater Daphnia species, reconstructed from hemolymph metagenomic reads.</title>
        <authorList>
            <person name="Bresciani L."/>
            <person name="Lemos L.N."/>
            <person name="Wale N."/>
            <person name="Lin J.Y."/>
            <person name="Fernandes G.R."/>
            <person name="Duffy M.A."/>
            <person name="Rodrigues J.M."/>
        </authorList>
    </citation>
    <scope>NUCLEOTIDE SEQUENCE [LARGE SCALE GENOMIC DNA]</scope>
    <source>
        <strain evidence="2">Binning01</strain>
    </source>
</reference>
<dbReference type="Gene3D" id="3.40.190.10">
    <property type="entry name" value="Periplasmic binding protein-like II"/>
    <property type="match status" value="2"/>
</dbReference>
<keyword evidence="1" id="KW-0732">Signal</keyword>
<name>A0A369KUB5_9BACT</name>
<sequence length="238" mass="27890">MKKILFILLSHIFCLQLFANTKNTAVFGVSQKLPGIIEEEDDAKIVGPLFERVQKALKKADLPENIALYPWPRAYEMAKKNKNYYIFPMAKNAEREKHFIFVGVVFNINTYLYQRSLSDIKIKNLEDAKKYTLCVVRNDVRDQYLINKGFTNIIRFADQESVVHGLNSRKCDLAICAENIEFIWKKNLKEKTEGQIKKLFLVKDIDPKRYLAFNKDSDKELIDKFKLVLKDMKIEIKK</sequence>
<dbReference type="AlphaFoldDB" id="A0A369KUB5"/>
<proteinExistence type="predicted"/>
<feature type="chain" id="PRO_5016892718" evidence="1">
    <location>
        <begin position="20"/>
        <end position="238"/>
    </location>
</feature>
<gene>
    <name evidence="2" type="ORF">DCC88_05350</name>
</gene>
<accession>A0A369KUB5</accession>
<evidence type="ECO:0000313" key="2">
    <source>
        <dbReference type="EMBL" id="RDB36427.1"/>
    </source>
</evidence>
<dbReference type="SUPFAM" id="SSF53850">
    <property type="entry name" value="Periplasmic binding protein-like II"/>
    <property type="match status" value="1"/>
</dbReference>
<evidence type="ECO:0000256" key="1">
    <source>
        <dbReference type="SAM" id="SignalP"/>
    </source>
</evidence>
<comment type="caution">
    <text evidence="2">The sequence shown here is derived from an EMBL/GenBank/DDBJ whole genome shotgun (WGS) entry which is preliminary data.</text>
</comment>
<keyword evidence="3" id="KW-1185">Reference proteome</keyword>
<dbReference type="Proteomes" id="UP000253934">
    <property type="component" value="Unassembled WGS sequence"/>
</dbReference>
<evidence type="ECO:0000313" key="3">
    <source>
        <dbReference type="Proteomes" id="UP000253934"/>
    </source>
</evidence>
<feature type="signal peptide" evidence="1">
    <location>
        <begin position="1"/>
        <end position="19"/>
    </location>
</feature>
<protein>
    <submittedName>
        <fullName evidence="2">Uncharacterized protein</fullName>
    </submittedName>
</protein>
<organism evidence="2 3">
    <name type="scientific">Spirobacillus cienkowskii</name>
    <dbReference type="NCBI Taxonomy" id="495820"/>
    <lineage>
        <taxon>Bacteria</taxon>
        <taxon>Pseudomonadati</taxon>
        <taxon>Bdellovibrionota</taxon>
        <taxon>Oligoflexia</taxon>
        <taxon>Silvanigrellales</taxon>
        <taxon>Spirobacillus</taxon>
    </lineage>
</organism>